<feature type="compositionally biased region" description="Polar residues" evidence="1">
    <location>
        <begin position="582"/>
        <end position="593"/>
    </location>
</feature>
<evidence type="ECO:0000256" key="1">
    <source>
        <dbReference type="SAM" id="MobiDB-lite"/>
    </source>
</evidence>
<accession>A0A9N9GAU4</accession>
<sequence length="843" mass="92834">MNKNQVNKTIKTKPITVLNEVDNLPTPTPLPREDFNERKKRLEAFKKKKEAEKAKTKTGKVRVPTFEPLRQQPQSGQAVRKPVVKQQISSDDAKHVNSENKDKNEAASVDPTSVLNIERKVTSAVTQQTAQPSLTATTACVTPGRSPRHLGIAGKPARLLAADTDDVQNDRPATPKTPNNQKRVGRPLDSPLILSTILSPIKLESPITSSPQRNAIQSSCTPASTQKNEEETPRTVRIMTASRIPRSAESKNQDRQGSYTPTPKAGRVRVAYPVTDKRQIENYTVPSPKAFCVRDPQVIAKDGMHDNMSTTKMPNRQESFTYTPRSAVRIANPSATLSTSKQPIVKDGMQDDIATAQTPNRLESLACTPRSAVRIANPSVNLSTPKQPIAKDGIQDDIPTTQTPNRLESLACTPRSAVRIANPSVNLSTPKQPIVKDGIQDDIPTTQTPNRPESLACTPRSAVRIANPSVNLATPKQQHDIPTPIRLESACTPRSAVRIANPSANLSVSKQFIAKDDIPTQTPNRLESLAYTPSSAVRIANASSVPSTSKIFKGTHELPKSLKWLTDRIEHTPMDSTPIRPPTTSEMSTQTSPSLMTSLIKENTNSPYQQSEAPEPKRLKSSEKVLMDRPLILLITDSDTGMIIGMEILVKGFNIAELSKEFERACFFKEAVSNEQKSFELNDNAKELLPIKPAINTQSVQCYQQTLDNLPHTPLATRHFTTPGPLATPGFFRDGQLPINSGMQTPVSKTISELQCSDKRFRESELSLVFEYESPGFERYGNEMDTREDVEDAISRFPKPRDFDAIAMALEKLSSDEARSSTDTEMNVKTEETIGSTIMVLTP</sequence>
<comment type="caution">
    <text evidence="2">The sequence shown here is derived from an EMBL/GenBank/DDBJ whole genome shotgun (WGS) entry which is preliminary data.</text>
</comment>
<feature type="region of interest" description="Disordered" evidence="1">
    <location>
        <begin position="163"/>
        <end position="188"/>
    </location>
</feature>
<feature type="region of interest" description="Disordered" evidence="1">
    <location>
        <begin position="206"/>
        <end position="267"/>
    </location>
</feature>
<feature type="region of interest" description="Disordered" evidence="1">
    <location>
        <begin position="19"/>
        <end position="112"/>
    </location>
</feature>
<feature type="non-terminal residue" evidence="2">
    <location>
        <position position="843"/>
    </location>
</feature>
<feature type="compositionally biased region" description="Basic and acidic residues" evidence="1">
    <location>
        <begin position="31"/>
        <end position="55"/>
    </location>
</feature>
<name>A0A9N9GAU4_9GLOM</name>
<feature type="compositionally biased region" description="Basic and acidic residues" evidence="1">
    <location>
        <begin position="91"/>
        <end position="105"/>
    </location>
</feature>
<reference evidence="2" key="1">
    <citation type="submission" date="2021-06" db="EMBL/GenBank/DDBJ databases">
        <authorList>
            <person name="Kallberg Y."/>
            <person name="Tangrot J."/>
            <person name="Rosling A."/>
        </authorList>
    </citation>
    <scope>NUCLEOTIDE SEQUENCE</scope>
    <source>
        <strain evidence="2">IA702</strain>
    </source>
</reference>
<proteinExistence type="predicted"/>
<dbReference type="EMBL" id="CAJVPJ010001492">
    <property type="protein sequence ID" value="CAG8593368.1"/>
    <property type="molecule type" value="Genomic_DNA"/>
</dbReference>
<feature type="compositionally biased region" description="Polar residues" evidence="1">
    <location>
        <begin position="206"/>
        <end position="226"/>
    </location>
</feature>
<dbReference type="Proteomes" id="UP000789572">
    <property type="component" value="Unassembled WGS sequence"/>
</dbReference>
<protein>
    <submittedName>
        <fullName evidence="2">4497_t:CDS:1</fullName>
    </submittedName>
</protein>
<evidence type="ECO:0000313" key="3">
    <source>
        <dbReference type="Proteomes" id="UP000789572"/>
    </source>
</evidence>
<feature type="region of interest" description="Disordered" evidence="1">
    <location>
        <begin position="571"/>
        <end position="593"/>
    </location>
</feature>
<dbReference type="AlphaFoldDB" id="A0A9N9GAU4"/>
<evidence type="ECO:0000313" key="2">
    <source>
        <dbReference type="EMBL" id="CAG8593368.1"/>
    </source>
</evidence>
<keyword evidence="3" id="KW-1185">Reference proteome</keyword>
<gene>
    <name evidence="2" type="ORF">POCULU_LOCUS7090</name>
</gene>
<dbReference type="OrthoDB" id="5600312at2759"/>
<feature type="region of interest" description="Disordered" evidence="1">
    <location>
        <begin position="428"/>
        <end position="455"/>
    </location>
</feature>
<feature type="region of interest" description="Disordered" evidence="1">
    <location>
        <begin position="383"/>
        <end position="402"/>
    </location>
</feature>
<organism evidence="2 3">
    <name type="scientific">Paraglomus occultum</name>
    <dbReference type="NCBI Taxonomy" id="144539"/>
    <lineage>
        <taxon>Eukaryota</taxon>
        <taxon>Fungi</taxon>
        <taxon>Fungi incertae sedis</taxon>
        <taxon>Mucoromycota</taxon>
        <taxon>Glomeromycotina</taxon>
        <taxon>Glomeromycetes</taxon>
        <taxon>Paraglomerales</taxon>
        <taxon>Paraglomeraceae</taxon>
        <taxon>Paraglomus</taxon>
    </lineage>
</organism>